<dbReference type="GO" id="GO:0007623">
    <property type="term" value="P:circadian rhythm"/>
    <property type="evidence" value="ECO:0007669"/>
    <property type="project" value="InterPro"/>
</dbReference>
<dbReference type="FunCoup" id="A0A1Q3C8Z8">
    <property type="interactions" value="106"/>
</dbReference>
<organism evidence="1 2">
    <name type="scientific">Cephalotus follicularis</name>
    <name type="common">Albany pitcher plant</name>
    <dbReference type="NCBI Taxonomy" id="3775"/>
    <lineage>
        <taxon>Eukaryota</taxon>
        <taxon>Viridiplantae</taxon>
        <taxon>Streptophyta</taxon>
        <taxon>Embryophyta</taxon>
        <taxon>Tracheophyta</taxon>
        <taxon>Spermatophyta</taxon>
        <taxon>Magnoliopsida</taxon>
        <taxon>eudicotyledons</taxon>
        <taxon>Gunneridae</taxon>
        <taxon>Pentapetalae</taxon>
        <taxon>rosids</taxon>
        <taxon>fabids</taxon>
        <taxon>Oxalidales</taxon>
        <taxon>Cephalotaceae</taxon>
        <taxon>Cephalotus</taxon>
    </lineage>
</organism>
<accession>A0A1Q3C8Z8</accession>
<evidence type="ECO:0000313" key="1">
    <source>
        <dbReference type="EMBL" id="GAV76533.1"/>
    </source>
</evidence>
<dbReference type="GO" id="GO:0006355">
    <property type="term" value="P:regulation of DNA-templated transcription"/>
    <property type="evidence" value="ECO:0007669"/>
    <property type="project" value="InterPro"/>
</dbReference>
<name>A0A1Q3C8Z8_CEPFO</name>
<proteinExistence type="predicted"/>
<dbReference type="OrthoDB" id="1939712at2759"/>
<dbReference type="PANTHER" id="PTHR33334:SF10">
    <property type="entry name" value="PROTEIN LNK4"/>
    <property type="match status" value="1"/>
</dbReference>
<comment type="caution">
    <text evidence="1">The sequence shown here is derived from an EMBL/GenBank/DDBJ whole genome shotgun (WGS) entry which is preliminary data.</text>
</comment>
<protein>
    <recommendedName>
        <fullName evidence="3">Protein LNK3</fullName>
    </recommendedName>
</protein>
<dbReference type="Proteomes" id="UP000187406">
    <property type="component" value="Unassembled WGS sequence"/>
</dbReference>
<dbReference type="PANTHER" id="PTHR33334">
    <property type="entry name" value="PROTEIN LNK1"/>
    <property type="match status" value="1"/>
</dbReference>
<dbReference type="EMBL" id="BDDD01001506">
    <property type="protein sequence ID" value="GAV76533.1"/>
    <property type="molecule type" value="Genomic_DNA"/>
</dbReference>
<keyword evidence="2" id="KW-1185">Reference proteome</keyword>
<evidence type="ECO:0000313" key="2">
    <source>
        <dbReference type="Proteomes" id="UP000187406"/>
    </source>
</evidence>
<reference evidence="2" key="1">
    <citation type="submission" date="2016-04" db="EMBL/GenBank/DDBJ databases">
        <title>Cephalotus genome sequencing.</title>
        <authorList>
            <person name="Fukushima K."/>
            <person name="Hasebe M."/>
            <person name="Fang X."/>
        </authorList>
    </citation>
    <scope>NUCLEOTIDE SEQUENCE [LARGE SCALE GENOMIC DNA]</scope>
    <source>
        <strain evidence="2">cv. St1</strain>
    </source>
</reference>
<dbReference type="InParanoid" id="A0A1Q3C8Z8"/>
<sequence length="309" mass="35231">MEWYFRSGIDDFVFPKDQDLPDRLPSPKSWSAWGIRLPENFVTHKKCFDGSTSMNWEELNFNGEIFYDEDNVETSIHNIDQCSDTSSCGRISQQTAISWGQPDYQRHDIARIEPMDDIFLNSLLDDVTTAFSPSVSWEEGEISASQYITGNLEQKDFPPVETPLSKSLHPSEQNNLNGPVCEDRSLEESVLQDLEMVMTKLTDETRICFRDAFYRLAKQHSVTQNRALDIEFPPLSWTGHGEKNRFGTEKATELETNTIDRAIANLVFNKIDVKGREIPVEVSMKTKQKAISSRGPTYSSAESIISLIR</sequence>
<dbReference type="STRING" id="3775.A0A1Q3C8Z8"/>
<dbReference type="AlphaFoldDB" id="A0A1Q3C8Z8"/>
<gene>
    <name evidence="1" type="ORF">CFOL_v3_20006</name>
</gene>
<dbReference type="InterPro" id="IPR039928">
    <property type="entry name" value="LNK"/>
</dbReference>
<evidence type="ECO:0008006" key="3">
    <source>
        <dbReference type="Google" id="ProtNLM"/>
    </source>
</evidence>